<proteinExistence type="predicted"/>
<evidence type="ECO:0000256" key="2">
    <source>
        <dbReference type="SAM" id="MobiDB-lite"/>
    </source>
</evidence>
<comment type="caution">
    <text evidence="5">The sequence shown here is derived from an EMBL/GenBank/DDBJ whole genome shotgun (WGS) entry which is preliminary data.</text>
</comment>
<dbReference type="InterPro" id="IPR036910">
    <property type="entry name" value="HMG_box_dom_sf"/>
</dbReference>
<dbReference type="SUPFAM" id="SSF46774">
    <property type="entry name" value="ARID-like"/>
    <property type="match status" value="1"/>
</dbReference>
<dbReference type="GO" id="GO:0003677">
    <property type="term" value="F:DNA binding"/>
    <property type="evidence" value="ECO:0007669"/>
    <property type="project" value="UniProtKB-UniRule"/>
</dbReference>
<name>A0A4U5QC83_POPAL</name>
<organism evidence="5">
    <name type="scientific">Populus alba</name>
    <name type="common">White poplar</name>
    <dbReference type="NCBI Taxonomy" id="43335"/>
    <lineage>
        <taxon>Eukaryota</taxon>
        <taxon>Viridiplantae</taxon>
        <taxon>Streptophyta</taxon>
        <taxon>Embryophyta</taxon>
        <taxon>Tracheophyta</taxon>
        <taxon>Spermatophyta</taxon>
        <taxon>Magnoliopsida</taxon>
        <taxon>eudicotyledons</taxon>
        <taxon>Gunneridae</taxon>
        <taxon>Pentapetalae</taxon>
        <taxon>rosids</taxon>
        <taxon>fabids</taxon>
        <taxon>Malpighiales</taxon>
        <taxon>Salicaceae</taxon>
        <taxon>Saliceae</taxon>
        <taxon>Populus</taxon>
    </lineage>
</organism>
<feature type="domain" description="ARID" evidence="4">
    <location>
        <begin position="35"/>
        <end position="126"/>
    </location>
</feature>
<feature type="domain" description="HMG box" evidence="3">
    <location>
        <begin position="221"/>
        <end position="288"/>
    </location>
</feature>
<feature type="compositionally biased region" description="Basic residues" evidence="2">
    <location>
        <begin position="202"/>
        <end position="213"/>
    </location>
</feature>
<dbReference type="InterPro" id="IPR001606">
    <property type="entry name" value="ARID_dom"/>
</dbReference>
<dbReference type="FunFam" id="1.10.30.10:FF:000055">
    <property type="entry name" value="High mobility group B protein 15"/>
    <property type="match status" value="1"/>
</dbReference>
<feature type="region of interest" description="Disordered" evidence="2">
    <location>
        <begin position="312"/>
        <end position="360"/>
    </location>
</feature>
<dbReference type="CDD" id="cd16872">
    <property type="entry name" value="ARID_HMGB9-like"/>
    <property type="match status" value="1"/>
</dbReference>
<dbReference type="InterPro" id="IPR009071">
    <property type="entry name" value="HMG_box_dom"/>
</dbReference>
<dbReference type="PROSITE" id="PS51011">
    <property type="entry name" value="ARID"/>
    <property type="match status" value="1"/>
</dbReference>
<feature type="region of interest" description="Disordered" evidence="2">
    <location>
        <begin position="183"/>
        <end position="229"/>
    </location>
</feature>
<accession>A0A4U5QC83</accession>
<feature type="DNA-binding region" description="HMG box" evidence="1">
    <location>
        <begin position="221"/>
        <end position="288"/>
    </location>
</feature>
<dbReference type="InterPro" id="IPR045303">
    <property type="entry name" value="ARID_HMGB9-like"/>
</dbReference>
<dbReference type="CDD" id="cd22009">
    <property type="entry name" value="HMG-box_AtHMGB9-like"/>
    <property type="match status" value="1"/>
</dbReference>
<dbReference type="PANTHER" id="PTHR46691:SF3">
    <property type="entry name" value="HIGH MOBILITY GROUP B PROTEIN 15"/>
    <property type="match status" value="1"/>
</dbReference>
<feature type="compositionally biased region" description="Acidic residues" evidence="2">
    <location>
        <begin position="338"/>
        <end position="347"/>
    </location>
</feature>
<gene>
    <name evidence="5" type="ORF">D5086_0000106640</name>
</gene>
<dbReference type="GO" id="GO:0005634">
    <property type="term" value="C:nucleus"/>
    <property type="evidence" value="ECO:0007669"/>
    <property type="project" value="UniProtKB-UniRule"/>
</dbReference>
<dbReference type="AlphaFoldDB" id="A0A4U5QC83"/>
<evidence type="ECO:0000313" key="5">
    <source>
        <dbReference type="EMBL" id="TKS08014.1"/>
    </source>
</evidence>
<keyword evidence="1" id="KW-0238">DNA-binding</keyword>
<evidence type="ECO:0000259" key="3">
    <source>
        <dbReference type="PROSITE" id="PS50118"/>
    </source>
</evidence>
<dbReference type="Gene3D" id="1.10.30.10">
    <property type="entry name" value="High mobility group box domain"/>
    <property type="match status" value="1"/>
</dbReference>
<dbReference type="Pfam" id="PF01388">
    <property type="entry name" value="ARID"/>
    <property type="match status" value="1"/>
</dbReference>
<dbReference type="SMART" id="SM00398">
    <property type="entry name" value="HMG"/>
    <property type="match status" value="1"/>
</dbReference>
<evidence type="ECO:0008006" key="6">
    <source>
        <dbReference type="Google" id="ProtNLM"/>
    </source>
</evidence>
<protein>
    <recommendedName>
        <fullName evidence="6">High mobility group B protein 15-like</fullName>
    </recommendedName>
</protein>
<dbReference type="EMBL" id="RCHU01000306">
    <property type="protein sequence ID" value="TKS08014.1"/>
    <property type="molecule type" value="Genomic_DNA"/>
</dbReference>
<dbReference type="PANTHER" id="PTHR46691">
    <property type="entry name" value="HIGH MOBILITY GROUP B PROTEIN 9"/>
    <property type="match status" value="1"/>
</dbReference>
<reference evidence="5" key="1">
    <citation type="submission" date="2018-10" db="EMBL/GenBank/DDBJ databases">
        <title>Population genomic analysis revealed the cold adaptation of white poplar.</title>
        <authorList>
            <person name="Liu Y.-J."/>
        </authorList>
    </citation>
    <scope>NUCLEOTIDE SEQUENCE [LARGE SCALE GENOMIC DNA]</scope>
    <source>
        <strain evidence="5">PAL-ZL1</strain>
    </source>
</reference>
<dbReference type="STRING" id="43335.A0A4U5QC83"/>
<dbReference type="Gene3D" id="1.10.150.60">
    <property type="entry name" value="ARID DNA-binding domain"/>
    <property type="match status" value="1"/>
</dbReference>
<dbReference type="Pfam" id="PF00505">
    <property type="entry name" value="HMG_box"/>
    <property type="match status" value="1"/>
</dbReference>
<dbReference type="SMART" id="SM01014">
    <property type="entry name" value="ARID"/>
    <property type="match status" value="1"/>
</dbReference>
<feature type="compositionally biased region" description="Polar residues" evidence="2">
    <location>
        <begin position="183"/>
        <end position="196"/>
    </location>
</feature>
<keyword evidence="1" id="KW-0539">Nucleus</keyword>
<dbReference type="SUPFAM" id="SSF47095">
    <property type="entry name" value="HMG-box"/>
    <property type="match status" value="1"/>
</dbReference>
<dbReference type="SMART" id="SM00501">
    <property type="entry name" value="BRIGHT"/>
    <property type="match status" value="1"/>
</dbReference>
<dbReference type="InterPro" id="IPR036431">
    <property type="entry name" value="ARID_dom_sf"/>
</dbReference>
<sequence>MASTSCAKQSPLPMREPVMNYVQYPAPGATYEDVIVSTKLFMETLEKFHAAMGTKFMIPIIAGKELNLHRLFVEVTSRGGIEKIIREKRWKEVTSVFNFPSTATNASFVLRKYYGSLLQHYEQLYYFKARSWSPVSPAMPGSSASPPVVGVIDGKFEGGYLVTVTVGSEKLKGVLYQAPQNQSWQAAQPHGNSGNTHPVPGTRRRRRRKKSEIKRRDPAHPKPNRSGYNFFFSEQHARLKPLYPGKDREISRMIGELWNKINDSQKAVYQEKALGDKERYKIEMEGYRERLRTGKVIIDAVPLQQWIPGKDSEMVEASVRTEETGGGSLQNDGGSSESDSEDDDDDRTAEKDSDMETSPA</sequence>
<evidence type="ECO:0000259" key="4">
    <source>
        <dbReference type="PROSITE" id="PS51011"/>
    </source>
</evidence>
<evidence type="ECO:0000256" key="1">
    <source>
        <dbReference type="PROSITE-ProRule" id="PRU00267"/>
    </source>
</evidence>
<dbReference type="PROSITE" id="PS50118">
    <property type="entry name" value="HMG_BOX_2"/>
    <property type="match status" value="1"/>
</dbReference>